<keyword evidence="7 12" id="KW-1092">Inhibition of host IRF3 by virus</keyword>
<comment type="subunit">
    <text evidence="12">Interacts (via C-terminus) with host IRF3; this interaction leads to IRF3 degradation. Interacts with host IRF7; this interaction leads to IRF7 degradation. Interacts with host CUL1 and CUL3.</text>
</comment>
<dbReference type="Pfam" id="PF00981">
    <property type="entry name" value="Rota_NS53"/>
    <property type="match status" value="1"/>
</dbReference>
<evidence type="ECO:0000256" key="4">
    <source>
        <dbReference type="ARBA" id="ARBA00022723"/>
    </source>
</evidence>
<proteinExistence type="inferred from homology"/>
<comment type="domain">
    <text evidence="12 13">The integrity of the zinc-binding domain in NSP1 is important for degradation of host IRF3.</text>
</comment>
<dbReference type="GO" id="GO:0044163">
    <property type="term" value="C:host cytoskeleton"/>
    <property type="evidence" value="ECO:0007669"/>
    <property type="project" value="UniProtKB-SubCell"/>
</dbReference>
<keyword evidence="11 12" id="KW-0899">Viral immunoevasion</keyword>
<dbReference type="GO" id="GO:0030430">
    <property type="term" value="C:host cell cytoplasm"/>
    <property type="evidence" value="ECO:0007669"/>
    <property type="project" value="UniProtKB-UniRule"/>
</dbReference>
<keyword evidence="1 12" id="KW-1113">Inhibition of host RLR pathway by virus</keyword>
<dbReference type="EMBL" id="KF185099">
    <property type="protein sequence ID" value="AGW30384.1"/>
    <property type="molecule type" value="Genomic_RNA"/>
</dbReference>
<evidence type="ECO:0000256" key="7">
    <source>
        <dbReference type="ARBA" id="ARBA00022931"/>
    </source>
</evidence>
<dbReference type="EMBL" id="KF360201">
    <property type="protein sequence ID" value="AIE45277.1"/>
    <property type="molecule type" value="Genomic_RNA"/>
</dbReference>
<reference evidence="15 17" key="2">
    <citation type="submission" date="2013-07" db="EMBL/GenBank/DDBJ databases">
        <title>Identification of new genotypes VP6 and NSP1 of rare G3P[9] rotavirus strain found in outbreak that affected the Africa-descendent (Quilombola) Abacatal community in the state of Para, Brazil, in 2010.</title>
        <authorList>
            <person name="Kaiano J.H.L."/>
            <person name="Oliveira D.S."/>
            <person name="Mascarenhas J.D.P."/>
        </authorList>
    </citation>
    <scope>NUCLEOTIDE SEQUENCE [LARGE SCALE GENOMIC DNA]</scope>
    <source>
        <strain evidence="16">RVA/Human-wt/BRA/QUI-135-F1/2010/G3P[9]</strain>
        <strain evidence="15 17">RVA/Human-wt/BRA/QUI-67-F3/2010/G3P[9]</strain>
    </source>
</reference>
<dbReference type="GO" id="GO:0039548">
    <property type="term" value="P:symbiont-mediated suppression of host cytoplasmic pattern recognition receptor signaling pathway via inhibition of IRF3 activity"/>
    <property type="evidence" value="ECO:0007669"/>
    <property type="project" value="UniProtKB-UniRule"/>
</dbReference>
<feature type="region of interest" description="Zinc-binding domain" evidence="12">
    <location>
        <begin position="42"/>
        <end position="79"/>
    </location>
</feature>
<comment type="similarity">
    <text evidence="12 13">Belongs to the rotavirus NSP1 family.</text>
</comment>
<evidence type="ECO:0000256" key="3">
    <source>
        <dbReference type="ARBA" id="ARBA00022632"/>
    </source>
</evidence>
<dbReference type="Proteomes" id="UP000225391">
    <property type="component" value="Genome"/>
</dbReference>
<evidence type="ECO:0000313" key="16">
    <source>
        <dbReference type="EMBL" id="AIE45277.1"/>
    </source>
</evidence>
<evidence type="ECO:0000256" key="2">
    <source>
        <dbReference type="ARBA" id="ARBA00022581"/>
    </source>
</evidence>
<evidence type="ECO:0000256" key="10">
    <source>
        <dbReference type="ARBA" id="ARBA00023258"/>
    </source>
</evidence>
<evidence type="ECO:0000256" key="9">
    <source>
        <dbReference type="ARBA" id="ARBA00023200"/>
    </source>
</evidence>
<comment type="caution">
    <text evidence="12">Lacks conserved residue(s) required for the propagation of feature annotation.</text>
</comment>
<evidence type="ECO:0000256" key="8">
    <source>
        <dbReference type="ARBA" id="ARBA00023111"/>
    </source>
</evidence>
<evidence type="ECO:0000313" key="14">
    <source>
        <dbReference type="EMBL" id="AGW30384.1"/>
    </source>
</evidence>
<evidence type="ECO:0000256" key="1">
    <source>
        <dbReference type="ARBA" id="ARBA00022482"/>
    </source>
</evidence>
<keyword evidence="3 12" id="KW-1090">Inhibition of host innate immune response by virus</keyword>
<keyword evidence="8 12" id="KW-1037">Host cytoskeleton</keyword>
<feature type="region of interest" description="RNA-binding" evidence="12">
    <location>
        <begin position="1"/>
        <end position="81"/>
    </location>
</feature>
<reference evidence="17" key="3">
    <citation type="submission" date="2015-12" db="EMBL/GenBank/DDBJ databases">
        <title>Identification of the rotavirus genotypes associated to micro-outbreak in African-descendant settlement (Quilombola) in Para, Brazil.</title>
        <authorList>
            <person name="Kaiano J.H.L."/>
            <person name="Oliveira D.S."/>
            <person name="Sousa E.C.Jr."/>
        </authorList>
    </citation>
    <scope>NUCLEOTIDE SEQUENCE [LARGE SCALE GENOMIC DNA]</scope>
    <source>
        <strain evidence="17">RVA/Human-wt/BRA/QUI-67-F3/2010/G3P[9]</strain>
    </source>
</reference>
<dbReference type="GO" id="GO:0039557">
    <property type="term" value="P:symbiont-mediated suppression of host cytoplasmic pattern recognition receptor signaling pathway via inhibition of IRF7 activity"/>
    <property type="evidence" value="ECO:0007669"/>
    <property type="project" value="UniProtKB-UniRule"/>
</dbReference>
<comment type="subcellular location">
    <subcellularLocation>
        <location evidence="12 13">Host cytoplasm</location>
        <location evidence="12 13">Host cytoskeleton</location>
    </subcellularLocation>
</comment>
<dbReference type="EMBL" id="KF360200">
    <property type="protein sequence ID" value="AIE45276.1"/>
    <property type="molecule type" value="Genomic_RNA"/>
</dbReference>
<evidence type="ECO:0000313" key="15">
    <source>
        <dbReference type="EMBL" id="AIE45276.1"/>
    </source>
</evidence>
<keyword evidence="5 12" id="KW-1093">Inhibition of host IRF7 by virus</keyword>
<feature type="region of interest" description="Interaction with host IRF3" evidence="12">
    <location>
        <begin position="322"/>
        <end position="493"/>
    </location>
</feature>
<evidence type="ECO:0000256" key="12">
    <source>
        <dbReference type="HAMAP-Rule" id="MF_04088"/>
    </source>
</evidence>
<keyword evidence="6 12" id="KW-0694">RNA-binding</keyword>
<evidence type="ECO:0000256" key="5">
    <source>
        <dbReference type="ARBA" id="ARBA00022811"/>
    </source>
</evidence>
<evidence type="ECO:0000256" key="13">
    <source>
        <dbReference type="RuleBase" id="RU361227"/>
    </source>
</evidence>
<reference evidence="14" key="1">
    <citation type="submission" date="2013-06" db="EMBL/GenBank/DDBJ databases">
        <title>Identification of the novel VP6 (I18) and NSP1 (A19) rotavirus genotype recovered from African-descendant settlement (Quilombola) in Para, Brazil.</title>
        <authorList>
            <person name="Kaiano J.H.L."/>
            <person name="Oliveira D.S."/>
            <person name="Linhares A.C."/>
            <person name="Mascarenhas J.D.P."/>
        </authorList>
    </citation>
    <scope>NUCLEOTIDE SEQUENCE</scope>
    <source>
        <strain evidence="14">RVA/Human-wt/BRA/QUI-35-F5/2010/G3P[9]</strain>
    </source>
</reference>
<accession>A0A067Y2G9</accession>
<organism evidence="14">
    <name type="scientific">Human rotavirus A</name>
    <dbReference type="NCBI Taxonomy" id="10941"/>
    <lineage>
        <taxon>Viruses</taxon>
        <taxon>Riboviria</taxon>
        <taxon>Orthornavirae</taxon>
        <taxon>Duplornaviricota</taxon>
        <taxon>Resentoviricetes</taxon>
        <taxon>Reovirales</taxon>
        <taxon>Sedoreoviridae</taxon>
        <taxon>Rotavirus</taxon>
        <taxon>Rotavirus alphagastroenteritidis</taxon>
        <taxon>Rotavirus A</taxon>
    </lineage>
</organism>
<keyword evidence="9 12" id="KW-1035">Host cytoplasm</keyword>
<evidence type="ECO:0000256" key="6">
    <source>
        <dbReference type="ARBA" id="ARBA00022884"/>
    </source>
</evidence>
<keyword evidence="10 12" id="KW-0922">Interferon antiviral system evasion</keyword>
<keyword evidence="4 12" id="KW-0479">Metal-binding</keyword>
<name>A0A067Y2G9_9REOV</name>
<dbReference type="GO" id="GO:0046872">
    <property type="term" value="F:metal ion binding"/>
    <property type="evidence" value="ECO:0007669"/>
    <property type="project" value="UniProtKB-UniRule"/>
</dbReference>
<dbReference type="HAMAP" id="MF_04088">
    <property type="entry name" value="ROTA_NSP1"/>
    <property type="match status" value="1"/>
</dbReference>
<comment type="function">
    <text evidence="12 13">Plays a role in the inhibition of host innate immunity by inducing the degradation of key host factors required to activate interferon production such as IRF3, IRF5 or IRF7. Associates with components of cullin RING ligases (CRLs) including CUL1 or CUL3, which are essential multisubunit ubiquitination complexes, to modulate their activities.</text>
</comment>
<keyword evidence="2 12" id="KW-0945">Host-virus interaction</keyword>
<evidence type="ECO:0000256" key="11">
    <source>
        <dbReference type="ARBA" id="ARBA00023280"/>
    </source>
</evidence>
<sequence>MATFKDACFHYQKINKLNSIVLKLGANSVWRPAPFTKYKGWCLDCCQYTNLTYCKGCALYHVCQWCVQYNRCFLDDQPHLLRMRTLMDPINKSDLDNILIMYNKLFPINRRLIERFMSNIKQNKCRSEYEVQWYNHLLMPITLQALTINIEGTTYHIFGYYDNMSEVNQTPFSFTNFCDKYDKLILDSYNFDRMEYLPVVLQQEYAVRYFNKTRFITNPMRKICKSNFTDELFENRDVPTSPINITRNCVKGHSKWNISDWNKQCMKVWDTGMYIKEIETAYTEHYSVSQRCLIFIDYRLQNLTTKVRPNYICSNHHERASRVRRCRWCTLQQSTIWDDFRIKEVYDLVIEFLRALVKSNLNVGHCSSIESIYSDIPTLFNPCRKEKFNKAISNLFTYLEPVDIKGVKYVLLNYPISIQLHDILRVYGSNRVATVMSEHTINCMIKQIIAKWFDVDNVRVQPLTLTQTNSLYALNTFDKLIDEYALLISDDES</sequence>
<gene>
    <name evidence="15" type="primary">NSP1</name>
</gene>
<dbReference type="InterPro" id="IPR002148">
    <property type="entry name" value="Rotavirus_NSP1"/>
</dbReference>
<evidence type="ECO:0000313" key="17">
    <source>
        <dbReference type="Proteomes" id="UP000225391"/>
    </source>
</evidence>
<dbReference type="GO" id="GO:0003723">
    <property type="term" value="F:RNA binding"/>
    <property type="evidence" value="ECO:0007669"/>
    <property type="project" value="UniProtKB-UniRule"/>
</dbReference>
<protein>
    <recommendedName>
        <fullName evidence="12">Non-structural protein 1</fullName>
        <shortName evidence="12">NSP1</shortName>
    </recommendedName>
    <alternativeName>
        <fullName evidence="12">NCVP2</fullName>
    </alternativeName>
    <alternativeName>
        <fullName evidence="12">Non-structural RNA-binding protein 53</fullName>
        <shortName evidence="12">NS53</shortName>
    </alternativeName>
</protein>